<dbReference type="Proteomes" id="UP000430670">
    <property type="component" value="Unassembled WGS sequence"/>
</dbReference>
<dbReference type="RefSeq" id="WP_155478140.1">
    <property type="nucleotide sequence ID" value="NZ_WNKU01000069.1"/>
</dbReference>
<dbReference type="EMBL" id="WNKU01000069">
    <property type="protein sequence ID" value="MTV51061.1"/>
    <property type="molecule type" value="Genomic_DNA"/>
</dbReference>
<protein>
    <submittedName>
        <fullName evidence="1">Uncharacterized protein</fullName>
    </submittedName>
</protein>
<evidence type="ECO:0000313" key="2">
    <source>
        <dbReference type="Proteomes" id="UP000430670"/>
    </source>
</evidence>
<dbReference type="AlphaFoldDB" id="A0A6I3SPV4"/>
<organism evidence="1 2">
    <name type="scientific">Heliobacterium mobile</name>
    <name type="common">Heliobacillus mobilis</name>
    <dbReference type="NCBI Taxonomy" id="28064"/>
    <lineage>
        <taxon>Bacteria</taxon>
        <taxon>Bacillati</taxon>
        <taxon>Bacillota</taxon>
        <taxon>Clostridia</taxon>
        <taxon>Eubacteriales</taxon>
        <taxon>Heliobacteriaceae</taxon>
        <taxon>Heliobacterium</taxon>
    </lineage>
</organism>
<name>A0A6I3SPV4_HELMO</name>
<proteinExistence type="predicted"/>
<evidence type="ECO:0000313" key="1">
    <source>
        <dbReference type="EMBL" id="MTV51061.1"/>
    </source>
</evidence>
<keyword evidence="2" id="KW-1185">Reference proteome</keyword>
<accession>A0A6I3SPV4</accession>
<dbReference type="OrthoDB" id="6024840at2"/>
<reference evidence="1 2" key="1">
    <citation type="submission" date="2019-11" db="EMBL/GenBank/DDBJ databases">
        <title>Whole-genome sequence of a the green, strictly anaerobic photosynthetic bacterium Heliobacillus mobilis DSM 6151.</title>
        <authorList>
            <person name="Kyndt J.A."/>
            <person name="Meyer T.E."/>
        </authorList>
    </citation>
    <scope>NUCLEOTIDE SEQUENCE [LARGE SCALE GENOMIC DNA]</scope>
    <source>
        <strain evidence="1 2">DSM 6151</strain>
    </source>
</reference>
<gene>
    <name evidence="1" type="ORF">GJ688_19380</name>
</gene>
<comment type="caution">
    <text evidence="1">The sequence shown here is derived from an EMBL/GenBank/DDBJ whole genome shotgun (WGS) entry which is preliminary data.</text>
</comment>
<sequence length="79" mass="8543">MAVNPNSVIYAGYGCYRKTYDVTGIITTKLRNGQTTIHASNDVFGDPAPGDKKYLYVVWKEGDLLKSGVTGEGDNLNLG</sequence>